<reference evidence="3" key="1">
    <citation type="journal article" date="2019" name="Int. J. Syst. Evol. Microbiol.">
        <title>The Global Catalogue of Microorganisms (GCM) 10K type strain sequencing project: providing services to taxonomists for standard genome sequencing and annotation.</title>
        <authorList>
            <consortium name="The Broad Institute Genomics Platform"/>
            <consortium name="The Broad Institute Genome Sequencing Center for Infectious Disease"/>
            <person name="Wu L."/>
            <person name="Ma J."/>
        </authorList>
    </citation>
    <scope>NUCLEOTIDE SEQUENCE [LARGE SCALE GENOMIC DNA]</scope>
    <source>
        <strain evidence="3">JCM 13249</strain>
    </source>
</reference>
<proteinExistence type="predicted"/>
<sequence length="139" mass="15603">MTESPDMDPRTALSEIDRVGRRVRRDRWWPVAAALTMAAFTAAFYIGLKAFPGTADDYVLPGVLVVTAILVLITFRRRVVDRGDNRREERTVWASIILAVVTIVLNRFVVPDGLTPWGVLVGVLPALPFMVLAWRTARR</sequence>
<evidence type="ECO:0000313" key="2">
    <source>
        <dbReference type="EMBL" id="GAA1774412.1"/>
    </source>
</evidence>
<gene>
    <name evidence="2" type="ORF">GCM10009681_52430</name>
</gene>
<feature type="transmembrane region" description="Helical" evidence="1">
    <location>
        <begin position="91"/>
        <end position="110"/>
    </location>
</feature>
<evidence type="ECO:0000313" key="3">
    <source>
        <dbReference type="Proteomes" id="UP001500655"/>
    </source>
</evidence>
<dbReference type="RefSeq" id="WP_344087644.1">
    <property type="nucleotide sequence ID" value="NZ_BAAALS010000039.1"/>
</dbReference>
<keyword evidence="3" id="KW-1185">Reference proteome</keyword>
<feature type="transmembrane region" description="Helical" evidence="1">
    <location>
        <begin position="116"/>
        <end position="134"/>
    </location>
</feature>
<organism evidence="2 3">
    <name type="scientific">Luedemannella helvata</name>
    <dbReference type="NCBI Taxonomy" id="349315"/>
    <lineage>
        <taxon>Bacteria</taxon>
        <taxon>Bacillati</taxon>
        <taxon>Actinomycetota</taxon>
        <taxon>Actinomycetes</taxon>
        <taxon>Micromonosporales</taxon>
        <taxon>Micromonosporaceae</taxon>
        <taxon>Luedemannella</taxon>
    </lineage>
</organism>
<comment type="caution">
    <text evidence="2">The sequence shown here is derived from an EMBL/GenBank/DDBJ whole genome shotgun (WGS) entry which is preliminary data.</text>
</comment>
<evidence type="ECO:0000256" key="1">
    <source>
        <dbReference type="SAM" id="Phobius"/>
    </source>
</evidence>
<dbReference type="Proteomes" id="UP001500655">
    <property type="component" value="Unassembled WGS sequence"/>
</dbReference>
<feature type="transmembrane region" description="Helical" evidence="1">
    <location>
        <begin position="58"/>
        <end position="79"/>
    </location>
</feature>
<feature type="transmembrane region" description="Helical" evidence="1">
    <location>
        <begin position="28"/>
        <end position="46"/>
    </location>
</feature>
<dbReference type="EMBL" id="BAAALS010000039">
    <property type="protein sequence ID" value="GAA1774412.1"/>
    <property type="molecule type" value="Genomic_DNA"/>
</dbReference>
<keyword evidence="1" id="KW-0472">Membrane</keyword>
<keyword evidence="1" id="KW-1133">Transmembrane helix</keyword>
<accession>A0ABP4X9Q3</accession>
<keyword evidence="1" id="KW-0812">Transmembrane</keyword>
<name>A0ABP4X9Q3_9ACTN</name>
<protein>
    <submittedName>
        <fullName evidence="2">Uncharacterized protein</fullName>
    </submittedName>
</protein>